<dbReference type="GO" id="GO:0046872">
    <property type="term" value="F:metal ion binding"/>
    <property type="evidence" value="ECO:0007669"/>
    <property type="project" value="UniProtKB-KW"/>
</dbReference>
<dbReference type="InterPro" id="IPR006549">
    <property type="entry name" value="HAD-SF_hydro_IIIA"/>
</dbReference>
<feature type="binding site" evidence="7">
    <location>
        <position position="16"/>
    </location>
    <ligand>
        <name>Mg(2+)</name>
        <dbReference type="ChEBI" id="CHEBI:18420"/>
    </ligand>
</feature>
<feature type="binding site" evidence="7">
    <location>
        <position position="18"/>
    </location>
    <ligand>
        <name>substrate</name>
    </ligand>
</feature>
<feature type="binding site" evidence="7">
    <location>
        <position position="109"/>
    </location>
    <ligand>
        <name>Mg(2+)</name>
        <dbReference type="ChEBI" id="CHEBI:18420"/>
    </ligand>
</feature>
<comment type="subunit">
    <text evidence="3">Homotetramer.</text>
</comment>
<reference evidence="8 9" key="1">
    <citation type="submission" date="2018-06" db="EMBL/GenBank/DDBJ databases">
        <authorList>
            <person name="Strepis N."/>
        </authorList>
    </citation>
    <scope>NUCLEOTIDE SEQUENCE [LARGE SCALE GENOMIC DNA]</scope>
    <source>
        <strain evidence="8">LUCI</strain>
    </source>
</reference>
<dbReference type="NCBIfam" id="TIGR01662">
    <property type="entry name" value="HAD-SF-IIIA"/>
    <property type="match status" value="1"/>
</dbReference>
<evidence type="ECO:0000256" key="2">
    <source>
        <dbReference type="ARBA" id="ARBA00005893"/>
    </source>
</evidence>
<proteinExistence type="inferred from homology"/>
<keyword evidence="6 7" id="KW-0460">Magnesium</keyword>
<dbReference type="CDD" id="cd01630">
    <property type="entry name" value="HAD_KDO-like"/>
    <property type="match status" value="1"/>
</dbReference>
<comment type="similarity">
    <text evidence="2">Belongs to the KdsC family.</text>
</comment>
<gene>
    <name evidence="8" type="ORF">LUCI_4569</name>
</gene>
<dbReference type="GO" id="GO:0016788">
    <property type="term" value="F:hydrolase activity, acting on ester bonds"/>
    <property type="evidence" value="ECO:0007669"/>
    <property type="project" value="InterPro"/>
</dbReference>
<dbReference type="Proteomes" id="UP000277811">
    <property type="component" value="Unassembled WGS sequence"/>
</dbReference>
<dbReference type="PIRSF" id="PIRSF006118">
    <property type="entry name" value="KDO8-P_Ptase"/>
    <property type="match status" value="1"/>
</dbReference>
<dbReference type="FunFam" id="3.40.50.1000:FF:000029">
    <property type="entry name" value="3-deoxy-D-manno-octulosonate 8-phosphate phosphatase KdsC"/>
    <property type="match status" value="1"/>
</dbReference>
<dbReference type="PANTHER" id="PTHR21485">
    <property type="entry name" value="HAD SUPERFAMILY MEMBERS CMAS AND KDSC"/>
    <property type="match status" value="1"/>
</dbReference>
<evidence type="ECO:0000313" key="8">
    <source>
        <dbReference type="EMBL" id="VBB09279.1"/>
    </source>
</evidence>
<dbReference type="NCBIfam" id="TIGR01670">
    <property type="entry name" value="KdsC-phosphatas"/>
    <property type="match status" value="1"/>
</dbReference>
<keyword evidence="4 7" id="KW-0479">Metal-binding</keyword>
<evidence type="ECO:0000256" key="5">
    <source>
        <dbReference type="ARBA" id="ARBA00022801"/>
    </source>
</evidence>
<comment type="cofactor">
    <cofactor evidence="1 7">
        <name>Mg(2+)</name>
        <dbReference type="ChEBI" id="CHEBI:18420"/>
    </cofactor>
</comment>
<dbReference type="Gene3D" id="3.40.50.1000">
    <property type="entry name" value="HAD superfamily/HAD-like"/>
    <property type="match status" value="1"/>
</dbReference>
<dbReference type="SFLD" id="SFLDG01138">
    <property type="entry name" value="C1.6.2:_Deoxy-d-mannose-octulo"/>
    <property type="match status" value="1"/>
</dbReference>
<dbReference type="EMBL" id="UPPP01000116">
    <property type="protein sequence ID" value="VBB09279.1"/>
    <property type="molecule type" value="Genomic_DNA"/>
</dbReference>
<evidence type="ECO:0000313" key="9">
    <source>
        <dbReference type="Proteomes" id="UP000277811"/>
    </source>
</evidence>
<dbReference type="InterPro" id="IPR010023">
    <property type="entry name" value="KdsC_fam"/>
</dbReference>
<name>A0A498RD91_9FIRM</name>
<evidence type="ECO:0000256" key="6">
    <source>
        <dbReference type="ARBA" id="ARBA00022842"/>
    </source>
</evidence>
<evidence type="ECO:0000256" key="1">
    <source>
        <dbReference type="ARBA" id="ARBA00001946"/>
    </source>
</evidence>
<dbReference type="OrthoDB" id="9805604at2"/>
<dbReference type="InterPro" id="IPR050793">
    <property type="entry name" value="CMP-NeuNAc_synthase"/>
</dbReference>
<organism evidence="8 9">
    <name type="scientific">Lucifera butyrica</name>
    <dbReference type="NCBI Taxonomy" id="1351585"/>
    <lineage>
        <taxon>Bacteria</taxon>
        <taxon>Bacillati</taxon>
        <taxon>Bacillota</taxon>
        <taxon>Negativicutes</taxon>
        <taxon>Veillonellales</taxon>
        <taxon>Veillonellaceae</taxon>
        <taxon>Lucifera</taxon>
    </lineage>
</organism>
<dbReference type="RefSeq" id="WP_122630081.1">
    <property type="nucleotide sequence ID" value="NZ_UPPP01000116.1"/>
</dbReference>
<dbReference type="SUPFAM" id="SSF56784">
    <property type="entry name" value="HAD-like"/>
    <property type="match status" value="1"/>
</dbReference>
<dbReference type="PANTHER" id="PTHR21485:SF3">
    <property type="entry name" value="N-ACYLNEURAMINATE CYTIDYLYLTRANSFERASE"/>
    <property type="match status" value="1"/>
</dbReference>
<keyword evidence="5" id="KW-0378">Hydrolase</keyword>
<evidence type="ECO:0000256" key="7">
    <source>
        <dbReference type="PIRSR" id="PIRSR006118-2"/>
    </source>
</evidence>
<dbReference type="InterPro" id="IPR036412">
    <property type="entry name" value="HAD-like_sf"/>
</dbReference>
<evidence type="ECO:0000256" key="4">
    <source>
        <dbReference type="ARBA" id="ARBA00022723"/>
    </source>
</evidence>
<dbReference type="SFLD" id="SFLDG01136">
    <property type="entry name" value="C1.6:_Phosphoserine_Phosphatas"/>
    <property type="match status" value="1"/>
</dbReference>
<dbReference type="AlphaFoldDB" id="A0A498RD91"/>
<dbReference type="SFLD" id="SFLDS00003">
    <property type="entry name" value="Haloacid_Dehalogenase"/>
    <property type="match status" value="1"/>
</dbReference>
<dbReference type="GO" id="GO:0008781">
    <property type="term" value="F:N-acylneuraminate cytidylyltransferase activity"/>
    <property type="evidence" value="ECO:0007669"/>
    <property type="project" value="TreeGrafter"/>
</dbReference>
<accession>A0A498RD91</accession>
<dbReference type="Pfam" id="PF08282">
    <property type="entry name" value="Hydrolase_3"/>
    <property type="match status" value="1"/>
</dbReference>
<protein>
    <submittedName>
        <fullName evidence="8">3-deoxy-d-manno-octulosonate 8-phosphate phosphatase</fullName>
    </submittedName>
</protein>
<sequence>MDSKARAKNVELLIFDVDGVLTGGQLFFGPDGEMLKAFHVHDGLGIAAAHKAGLKTAIITARESEMVRKRVAELKISDLCQGAANKLAAFDGLKEKYNLTANQIAYVGDDLNDLPLLTRVGLACAVGNAVPEVRAAAHYVASREGGRGGVREIIEFILKAQEKWETVVAAYTKGVKEVRQ</sequence>
<keyword evidence="9" id="KW-1185">Reference proteome</keyword>
<dbReference type="InterPro" id="IPR023214">
    <property type="entry name" value="HAD_sf"/>
</dbReference>
<evidence type="ECO:0000256" key="3">
    <source>
        <dbReference type="ARBA" id="ARBA00011881"/>
    </source>
</evidence>